<evidence type="ECO:0000256" key="2">
    <source>
        <dbReference type="ARBA" id="ARBA00022695"/>
    </source>
</evidence>
<dbReference type="InterPro" id="IPR011708">
    <property type="entry name" value="DNA_pol3_alpha_NTPase_dom"/>
</dbReference>
<evidence type="ECO:0000256" key="1">
    <source>
        <dbReference type="ARBA" id="ARBA00022679"/>
    </source>
</evidence>
<dbReference type="InterPro" id="IPR004805">
    <property type="entry name" value="DnaE2/DnaE/PolC"/>
</dbReference>
<organism evidence="7">
    <name type="scientific">seawater metagenome</name>
    <dbReference type="NCBI Taxonomy" id="1561972"/>
    <lineage>
        <taxon>unclassified sequences</taxon>
        <taxon>metagenomes</taxon>
        <taxon>ecological metagenomes</taxon>
    </lineage>
</organism>
<keyword evidence="3" id="KW-0235">DNA replication</keyword>
<dbReference type="EMBL" id="CABVLZ010000013">
    <property type="protein sequence ID" value="VVU95814.1"/>
    <property type="molecule type" value="Genomic_DNA"/>
</dbReference>
<feature type="domain" description="DNA polymerase III alpha subunit finger" evidence="6">
    <location>
        <begin position="250"/>
        <end position="372"/>
    </location>
</feature>
<evidence type="ECO:0000256" key="4">
    <source>
        <dbReference type="ARBA" id="ARBA00022932"/>
    </source>
</evidence>
<evidence type="ECO:0000313" key="7">
    <source>
        <dbReference type="EMBL" id="VVU95814.1"/>
    </source>
</evidence>
<dbReference type="GO" id="GO:0008408">
    <property type="term" value="F:3'-5' exonuclease activity"/>
    <property type="evidence" value="ECO:0007669"/>
    <property type="project" value="InterPro"/>
</dbReference>
<dbReference type="Pfam" id="PF17657">
    <property type="entry name" value="DNA_pol3_finger"/>
    <property type="match status" value="1"/>
</dbReference>
<name>A0A5E8CLJ9_9ZZZZ</name>
<dbReference type="PANTHER" id="PTHR32294">
    <property type="entry name" value="DNA POLYMERASE III SUBUNIT ALPHA"/>
    <property type="match status" value="1"/>
</dbReference>
<protein>
    <submittedName>
        <fullName evidence="7">Bacterial DNA polymerase III alpha subunit</fullName>
    </submittedName>
</protein>
<gene>
    <name evidence="7" type="ORF">CPAV1605_1576</name>
</gene>
<dbReference type="AlphaFoldDB" id="A0A5E8CLJ9"/>
<feature type="domain" description="Bacterial DNA polymerase III alpha subunit NTPase" evidence="5">
    <location>
        <begin position="6"/>
        <end position="235"/>
    </location>
</feature>
<dbReference type="InterPro" id="IPR040982">
    <property type="entry name" value="DNA_pol3_finger"/>
</dbReference>
<evidence type="ECO:0000259" key="6">
    <source>
        <dbReference type="Pfam" id="PF17657"/>
    </source>
</evidence>
<dbReference type="GO" id="GO:0006260">
    <property type="term" value="P:DNA replication"/>
    <property type="evidence" value="ECO:0007669"/>
    <property type="project" value="UniProtKB-KW"/>
</dbReference>
<sequence>MDQSKILEHKISKKLIKKFVRKCPRKEEYLNRLLIELDLIILKRFHKHLLLVVKILDLIKDIPHIIRGSSGSSLVCYCLGITNIDPVKEKIIFSRFLNDKRETMPDIDMDFPYNRREEVFNRMNKKWPNKVGRISNHIYFKEKSALRQAIRDSGYNKFISKYDCKAENFAEKDEILKRQEELMGDFRCYSLHCGGIVFYKDGIPDKARLETKTLNQLKYNKDDVEDKGLFKVDILSNRGLAVLLDVSTKKIEDYPENDPAIVELFSKGKNIGLTFAESPAMRKILSVIKPKNIQDLALCLALVRPAAGGGHEKGKTDVLVKAAQGHFTNFIIYDDDAISYIKNLVNCSEGQADQFRKAFAKNKIKKIEFFKKMIDTFKYNDEGKEKICDSLSSLRKYSFCKSHSLSYAKLVWALAYQKINNPKKFWLSALNHCNSSYRKWVYFNEAKSAGIKLTLGRRPWTLADNKLVQIDKGMDKITDFFKVTKISSKKKSDCYNEYRNYGYWTSSKFLPDMYLIKQDVEKKKNKIGIKVKFKGLIATGKCYSGTHSFKNNNKTFLKGNIEEKKEKVKNTTFITIGYDNGKFIDCVLYGKYNYGMYDVIEGEGYLKNYLDWYNKEKIQNYEYEDYLKTIDLDSNALTIDVSNINFSKIY</sequence>
<keyword evidence="2" id="KW-0548">Nucleotidyltransferase</keyword>
<keyword evidence="4" id="KW-0239">DNA-directed DNA polymerase</keyword>
<dbReference type="GO" id="GO:0003887">
    <property type="term" value="F:DNA-directed DNA polymerase activity"/>
    <property type="evidence" value="ECO:0007669"/>
    <property type="project" value="UniProtKB-KW"/>
</dbReference>
<proteinExistence type="predicted"/>
<evidence type="ECO:0000256" key="3">
    <source>
        <dbReference type="ARBA" id="ARBA00022705"/>
    </source>
</evidence>
<accession>A0A5E8CLJ9</accession>
<reference evidence="7" key="1">
    <citation type="submission" date="2019-09" db="EMBL/GenBank/DDBJ databases">
        <authorList>
            <person name="Needham M D."/>
        </authorList>
    </citation>
    <scope>NUCLEOTIDE SEQUENCE</scope>
</reference>
<dbReference type="Pfam" id="PF07733">
    <property type="entry name" value="DNA_pol3_alpha"/>
    <property type="match status" value="1"/>
</dbReference>
<evidence type="ECO:0000259" key="5">
    <source>
        <dbReference type="Pfam" id="PF07733"/>
    </source>
</evidence>
<keyword evidence="1" id="KW-0808">Transferase</keyword>